<dbReference type="InterPro" id="IPR036736">
    <property type="entry name" value="ACP-like_sf"/>
</dbReference>
<name>A0A0D1CLL7_MYCMD</name>
<dbReference type="PROSITE" id="PS50075">
    <property type="entry name" value="CARRIER"/>
    <property type="match status" value="1"/>
</dbReference>
<dbReference type="RefSeq" id="XP_011390603.1">
    <property type="nucleotide sequence ID" value="XM_011392301.1"/>
</dbReference>
<dbReference type="eggNOG" id="KOG1178">
    <property type="taxonomic scope" value="Eukaryota"/>
</dbReference>
<dbReference type="OMA" id="WHYLIPR"/>
<dbReference type="SUPFAM" id="SSF56801">
    <property type="entry name" value="Acetyl-CoA synthetase-like"/>
    <property type="match status" value="1"/>
</dbReference>
<keyword evidence="1" id="KW-0596">Phosphopantetheine</keyword>
<dbReference type="OrthoDB" id="429813at2759"/>
<dbReference type="Gene3D" id="1.10.1200.10">
    <property type="entry name" value="ACP-like"/>
    <property type="match status" value="1"/>
</dbReference>
<dbReference type="AlphaFoldDB" id="A0A0D1CLL7"/>
<dbReference type="GO" id="GO:0031177">
    <property type="term" value="F:phosphopantetheine binding"/>
    <property type="evidence" value="ECO:0007669"/>
    <property type="project" value="InterPro"/>
</dbReference>
<dbReference type="InterPro" id="IPR009081">
    <property type="entry name" value="PP-bd_ACP"/>
</dbReference>
<dbReference type="VEuPathDB" id="FungiDB:UMAG_04095"/>
<dbReference type="KEGG" id="uma:UMAG_04095"/>
<dbReference type="Proteomes" id="UP000000561">
    <property type="component" value="Chromosome 12"/>
</dbReference>
<dbReference type="InterPro" id="IPR042099">
    <property type="entry name" value="ANL_N_sf"/>
</dbReference>
<evidence type="ECO:0000256" key="2">
    <source>
        <dbReference type="ARBA" id="ARBA00022553"/>
    </source>
</evidence>
<dbReference type="SUPFAM" id="SSF51735">
    <property type="entry name" value="NAD(P)-binding Rossmann-fold domains"/>
    <property type="match status" value="1"/>
</dbReference>
<gene>
    <name evidence="4" type="ORF">UMAG_04095</name>
</gene>
<evidence type="ECO:0000256" key="1">
    <source>
        <dbReference type="ARBA" id="ARBA00022450"/>
    </source>
</evidence>
<feature type="domain" description="Carrier" evidence="3">
    <location>
        <begin position="633"/>
        <end position="719"/>
    </location>
</feature>
<dbReference type="InterPro" id="IPR020806">
    <property type="entry name" value="PKS_PP-bd"/>
</dbReference>
<dbReference type="EMBL" id="CM003151">
    <property type="protein sequence ID" value="KIS67593.1"/>
    <property type="molecule type" value="Genomic_DNA"/>
</dbReference>
<dbReference type="PANTHER" id="PTHR43439:SF2">
    <property type="entry name" value="ENZYME, PUTATIVE (JCVI)-RELATED"/>
    <property type="match status" value="1"/>
</dbReference>
<evidence type="ECO:0000313" key="5">
    <source>
        <dbReference type="Proteomes" id="UP000000561"/>
    </source>
</evidence>
<dbReference type="InterPro" id="IPR036291">
    <property type="entry name" value="NAD(P)-bd_dom_sf"/>
</dbReference>
<dbReference type="InterPro" id="IPR045851">
    <property type="entry name" value="AMP-bd_C_sf"/>
</dbReference>
<evidence type="ECO:0000313" key="4">
    <source>
        <dbReference type="EMBL" id="KIS67593.1"/>
    </source>
</evidence>
<dbReference type="InParanoid" id="A0A0D1CLL7"/>
<proteinExistence type="predicted"/>
<evidence type="ECO:0000259" key="3">
    <source>
        <dbReference type="PROSITE" id="PS50075"/>
    </source>
</evidence>
<dbReference type="SMART" id="SM00823">
    <property type="entry name" value="PKS_PP"/>
    <property type="match status" value="1"/>
</dbReference>
<dbReference type="Pfam" id="PF07993">
    <property type="entry name" value="NAD_binding_4"/>
    <property type="match status" value="1"/>
</dbReference>
<accession>A0A0D1CLL7</accession>
<keyword evidence="2" id="KW-0597">Phosphoprotein</keyword>
<dbReference type="GO" id="GO:0006631">
    <property type="term" value="P:fatty acid metabolic process"/>
    <property type="evidence" value="ECO:0000318"/>
    <property type="project" value="GO_Central"/>
</dbReference>
<dbReference type="Pfam" id="PF23562">
    <property type="entry name" value="AMP-binding_C_3"/>
    <property type="match status" value="1"/>
</dbReference>
<dbReference type="GO" id="GO:0031956">
    <property type="term" value="F:medium-chain fatty acid-CoA ligase activity"/>
    <property type="evidence" value="ECO:0000318"/>
    <property type="project" value="GO_Central"/>
</dbReference>
<dbReference type="PROSITE" id="PS00455">
    <property type="entry name" value="AMP_BINDING"/>
    <property type="match status" value="1"/>
</dbReference>
<dbReference type="InterPro" id="IPR020845">
    <property type="entry name" value="AMP-binding_CS"/>
</dbReference>
<organism evidence="4 5">
    <name type="scientific">Mycosarcoma maydis</name>
    <name type="common">Corn smut fungus</name>
    <name type="synonym">Ustilago maydis</name>
    <dbReference type="NCBI Taxonomy" id="5270"/>
    <lineage>
        <taxon>Eukaryota</taxon>
        <taxon>Fungi</taxon>
        <taxon>Dikarya</taxon>
        <taxon>Basidiomycota</taxon>
        <taxon>Ustilaginomycotina</taxon>
        <taxon>Ustilaginomycetes</taxon>
        <taxon>Ustilaginales</taxon>
        <taxon>Ustilaginaceae</taxon>
        <taxon>Mycosarcoma</taxon>
    </lineage>
</organism>
<dbReference type="Gene3D" id="3.30.300.30">
    <property type="match status" value="1"/>
</dbReference>
<dbReference type="InterPro" id="IPR051414">
    <property type="entry name" value="Adenylate-forming_Reductase"/>
</dbReference>
<dbReference type="SUPFAM" id="SSF47336">
    <property type="entry name" value="ACP-like"/>
    <property type="match status" value="1"/>
</dbReference>
<sequence length="1183" mass="130054">MTVSPPAPFVRPLLTIEPGFVATRRTEPAQGITTLYQLLQASAKNNPQHIYAIQFSHNNKLQDAVQITHSDLLCAVDTCAEWLVTRQIAQRSRMRSDDPHQVQRGRPVAIFLGSDLNIMVYILALVKLGNPFLLLSARLSGEAVEHLLKGADAGFVLTAEQVWANAGLSASHGSLISDLDTLTHPHSKDTRCLPIPAPSLISWLDREKWAMPTRPSQDSLEGEEVDPNDCSVVLFHSTGSTGLPKLIPHCHRYLLGYASCHELSSNLGVERDVTLSTLPLYHGFGLLAVCLSLSIGMPIALPAATTIPSGVSVAQMLAECRAARLFTVPSILGEVRGLEWPADDPHLSIAPDNEPGKSSGLKLLQGLKLVVVGGAPMRTELTEFLVEHGVELLNHFGVTEIGALAPIVHPGPELKYDPKYLLIRRDIPLRFRRERIQNSSDESHLQIGTRPFGWTKDFWLQDSLEYNPNAGGNRAQVRIEGRIDDIIVLATGEKVNPMGIESAIRQHPAVSDVVAFGTNRFQIGLLVEMRFEQVTPPSSDSPDPESRKCSAEILDILQNANSAADAHAQVDPGLVLFTDPVAKALPRTFKGNAQRARCEAEFALEIEKAYDSLQSVTVQRSANSQEGTHFEVSKGEEHLRKQIAEFVQEQLPSCRTMGYSDLLERDFFELGMDSYRAVKLERRLKQSFPTTGASLIMPSGIVYRFPTVAKLAEAVLSYKRQSGLETNGVIQLAQCQEQRLNGSIDQAWRAFEEEKIHLEEVSAMSYDSPWKLDDNSCGRILVLTGSTGSLGRHLLKTYLREQPSLAQAFSKIVCLVRPKSGGMEKEHLIDCLRLAGVVWMPEDERKVTIWPCELSRPRLGLTAARYAALTRNALTILHCAWPMDFLRPLESLQPHVSALGRLASLGQFAGASSQGQRSSLLFASSISVVAHWKARDQKTLGTVVPEERMADLSSTACLGYAHAKLACEHLLEKLDAHLKASGSSCLDSVVVRIGQLSGPECTGEWTTAEHMAMIAQSSNTIRALPRLTGEASWIPVDRAAKAMVELANVSHGSRESTNATSTPTRRSWADILKIFARNMNLSSADTLEWEAWLASVQKLGNQIDDSVPQTPVDANPCIKILDFLQQDFLRLGTGGVVLDLAKARSYSRTLRSSQAISDELIQLYLDGWKGQGWLRSPMRRTSA</sequence>
<dbReference type="Gene3D" id="3.40.50.12780">
    <property type="entry name" value="N-terminal domain of ligase-like"/>
    <property type="match status" value="1"/>
</dbReference>
<protein>
    <recommendedName>
        <fullName evidence="3">Carrier domain-containing protein</fullName>
    </recommendedName>
</protein>
<dbReference type="PANTHER" id="PTHR43439">
    <property type="entry name" value="PHENYLACETATE-COENZYME A LIGASE"/>
    <property type="match status" value="1"/>
</dbReference>
<dbReference type="Pfam" id="PF00501">
    <property type="entry name" value="AMP-binding"/>
    <property type="match status" value="1"/>
</dbReference>
<dbReference type="Gene3D" id="3.40.50.720">
    <property type="entry name" value="NAD(P)-binding Rossmann-like Domain"/>
    <property type="match status" value="1"/>
</dbReference>
<keyword evidence="5" id="KW-1185">Reference proteome</keyword>
<dbReference type="InterPro" id="IPR000873">
    <property type="entry name" value="AMP-dep_synth/lig_dom"/>
</dbReference>
<reference evidence="4 5" key="1">
    <citation type="journal article" date="2006" name="Nature">
        <title>Insights from the genome of the biotrophic fungal plant pathogen Ustilago maydis.</title>
        <authorList>
            <person name="Kamper J."/>
            <person name="Kahmann R."/>
            <person name="Bolker M."/>
            <person name="Ma L.J."/>
            <person name="Brefort T."/>
            <person name="Saville B.J."/>
            <person name="Banuett F."/>
            <person name="Kronstad J.W."/>
            <person name="Gold S.E."/>
            <person name="Muller O."/>
            <person name="Perlin M.H."/>
            <person name="Wosten H.A."/>
            <person name="de Vries R."/>
            <person name="Ruiz-Herrera J."/>
            <person name="Reynaga-Pena C.G."/>
            <person name="Snetselaar K."/>
            <person name="McCann M."/>
            <person name="Perez-Martin J."/>
            <person name="Feldbrugge M."/>
            <person name="Basse C.W."/>
            <person name="Steinberg G."/>
            <person name="Ibeas J.I."/>
            <person name="Holloman W."/>
            <person name="Guzman P."/>
            <person name="Farman M."/>
            <person name="Stajich J.E."/>
            <person name="Sentandreu R."/>
            <person name="Gonzalez-Prieto J.M."/>
            <person name="Kennell J.C."/>
            <person name="Molina L."/>
            <person name="Schirawski J."/>
            <person name="Mendoza-Mendoza A."/>
            <person name="Greilinger D."/>
            <person name="Munch K."/>
            <person name="Rossel N."/>
            <person name="Scherer M."/>
            <person name="Vranes M."/>
            <person name="Ladendorf O."/>
            <person name="Vincon V."/>
            <person name="Fuchs U."/>
            <person name="Sandrock B."/>
            <person name="Meng S."/>
            <person name="Ho E.C."/>
            <person name="Cahill M.J."/>
            <person name="Boyce K.J."/>
            <person name="Klose J."/>
            <person name="Klosterman S.J."/>
            <person name="Deelstra H.J."/>
            <person name="Ortiz-Castellanos L."/>
            <person name="Li W."/>
            <person name="Sanchez-Alonso P."/>
            <person name="Schreier P.H."/>
            <person name="Hauser-Hahn I."/>
            <person name="Vaupel M."/>
            <person name="Koopmann E."/>
            <person name="Friedrich G."/>
            <person name="Voss H."/>
            <person name="Schluter T."/>
            <person name="Margolis J."/>
            <person name="Platt D."/>
            <person name="Swimmer C."/>
            <person name="Gnirke A."/>
            <person name="Chen F."/>
            <person name="Vysotskaia V."/>
            <person name="Mannhaupt G."/>
            <person name="Guldener U."/>
            <person name="Munsterkotter M."/>
            <person name="Haase D."/>
            <person name="Oesterheld M."/>
            <person name="Mewes H.W."/>
            <person name="Mauceli E.W."/>
            <person name="DeCaprio D."/>
            <person name="Wade C.M."/>
            <person name="Butler J."/>
            <person name="Young S."/>
            <person name="Jaffe D.B."/>
            <person name="Calvo S."/>
            <person name="Nusbaum C."/>
            <person name="Galagan J."/>
            <person name="Birren B.W."/>
        </authorList>
    </citation>
    <scope>NUCLEOTIDE SEQUENCE [LARGE SCALE GENOMIC DNA]</scope>
    <source>
        <strain evidence="5">DSM 14603 / FGSC 9021 / UM521</strain>
    </source>
</reference>
<dbReference type="STRING" id="237631.A0A0D1CLL7"/>
<dbReference type="InterPro" id="IPR013120">
    <property type="entry name" value="FAR_NAD-bd"/>
</dbReference>
<dbReference type="GeneID" id="23564374"/>